<evidence type="ECO:0000313" key="4">
    <source>
        <dbReference type="Proteomes" id="UP000807306"/>
    </source>
</evidence>
<evidence type="ECO:0000313" key="3">
    <source>
        <dbReference type="EMBL" id="KAF9523657.1"/>
    </source>
</evidence>
<dbReference type="OrthoDB" id="415532at2759"/>
<evidence type="ECO:0000259" key="1">
    <source>
        <dbReference type="Pfam" id="PF14033"/>
    </source>
</evidence>
<proteinExistence type="predicted"/>
<dbReference type="PANTHER" id="PTHR33119:SF1">
    <property type="entry name" value="FE2OG DIOXYGENASE DOMAIN-CONTAINING PROTEIN"/>
    <property type="match status" value="1"/>
</dbReference>
<feature type="domain" description="DUF4246" evidence="2">
    <location>
        <begin position="15"/>
        <end position="100"/>
    </location>
</feature>
<comment type="caution">
    <text evidence="3">The sequence shown here is derived from an EMBL/GenBank/DDBJ whole genome shotgun (WGS) entry which is preliminary data.</text>
</comment>
<evidence type="ECO:0000259" key="2">
    <source>
        <dbReference type="Pfam" id="PF21666"/>
    </source>
</evidence>
<keyword evidence="4" id="KW-1185">Reference proteome</keyword>
<dbReference type="PANTHER" id="PTHR33119">
    <property type="entry name" value="IFI3P"/>
    <property type="match status" value="1"/>
</dbReference>
<dbReference type="AlphaFoldDB" id="A0A9P6E6Y0"/>
<dbReference type="InterPro" id="IPR049207">
    <property type="entry name" value="DUF4246_N"/>
</dbReference>
<gene>
    <name evidence="3" type="ORF">CPB83DRAFT_886802</name>
</gene>
<sequence length="614" mass="70126">MSASPQAKTSNKPLLPGFGRPLNYFPKKDQPDFVGKLFPNALTASDIYFARTRQVLSQHRMLPIAVRELVMLQFMNSVTDKPDWHLNLNDDEISTRWKQEVISSGVDMTEKMADYCIDELRNLATIHAAEAPVIVFPGHVVKSDTAVSSELHKALQETVATFEAATPKGFKNWCPGSNEIIWDIVDPSLWPLVYGRSRVLLEGQIASLEDCIDRCGQGEVPPVPPDEETTDFGELRFSWGPESTSKAYSNKFQWLPCEVDISGRRSRIVSYINNLHPQETRVYDLIGELVDASIPLWNMTLTPFSEEYRPYKLRIPYLEVAYDPDPASGPESEGPQREIDESDWDYKDRRDEWIRATRMLVFPEPRKFEPLTTPLYFDLKKAFGARGLQVVVKLTNIELTPEKPKYEGESWHLEGHLNEHIVATSIYHYSSENITTPTMAFRQQIDNEHFDGKVIYGPDDSDWLLHIFGCEEDGPAVQELGSVDAKEGRLLHSQIFFNLELSGHRKIVALFLVDPHIKVISTANVPCQQQEWWWEKIMTTDKTRPAVEVKGVRPSVSQVPIELQEGILQDVDFPFDLEQAKELRLELIEERKTFALKSSKAFVQTDISLTQYVQ</sequence>
<reference evidence="3" key="1">
    <citation type="submission" date="2020-11" db="EMBL/GenBank/DDBJ databases">
        <authorList>
            <consortium name="DOE Joint Genome Institute"/>
            <person name="Ahrendt S."/>
            <person name="Riley R."/>
            <person name="Andreopoulos W."/>
            <person name="Labutti K."/>
            <person name="Pangilinan J."/>
            <person name="Ruiz-Duenas F.J."/>
            <person name="Barrasa J.M."/>
            <person name="Sanchez-Garcia M."/>
            <person name="Camarero S."/>
            <person name="Miyauchi S."/>
            <person name="Serrano A."/>
            <person name="Linde D."/>
            <person name="Babiker R."/>
            <person name="Drula E."/>
            <person name="Ayuso-Fernandez I."/>
            <person name="Pacheco R."/>
            <person name="Padilla G."/>
            <person name="Ferreira P."/>
            <person name="Barriuso J."/>
            <person name="Kellner H."/>
            <person name="Castanera R."/>
            <person name="Alfaro M."/>
            <person name="Ramirez L."/>
            <person name="Pisabarro A.G."/>
            <person name="Kuo A."/>
            <person name="Tritt A."/>
            <person name="Lipzen A."/>
            <person name="He G."/>
            <person name="Yan M."/>
            <person name="Ng V."/>
            <person name="Cullen D."/>
            <person name="Martin F."/>
            <person name="Rosso M.-N."/>
            <person name="Henrissat B."/>
            <person name="Hibbett D."/>
            <person name="Martinez A.T."/>
            <person name="Grigoriev I.V."/>
        </authorList>
    </citation>
    <scope>NUCLEOTIDE SEQUENCE</scope>
    <source>
        <strain evidence="3">CBS 506.95</strain>
    </source>
</reference>
<feature type="domain" description="DUF4246" evidence="1">
    <location>
        <begin position="110"/>
        <end position="535"/>
    </location>
</feature>
<dbReference type="EMBL" id="MU157913">
    <property type="protein sequence ID" value="KAF9523657.1"/>
    <property type="molecule type" value="Genomic_DNA"/>
</dbReference>
<accession>A0A9P6E6Y0</accession>
<protein>
    <submittedName>
        <fullName evidence="3">Uncharacterized protein</fullName>
    </submittedName>
</protein>
<name>A0A9P6E6Y0_9AGAR</name>
<dbReference type="InterPro" id="IPR049192">
    <property type="entry name" value="DUF4246_C"/>
</dbReference>
<dbReference type="Proteomes" id="UP000807306">
    <property type="component" value="Unassembled WGS sequence"/>
</dbReference>
<dbReference type="Pfam" id="PF21666">
    <property type="entry name" value="DUF4246_N"/>
    <property type="match status" value="1"/>
</dbReference>
<organism evidence="3 4">
    <name type="scientific">Crepidotus variabilis</name>
    <dbReference type="NCBI Taxonomy" id="179855"/>
    <lineage>
        <taxon>Eukaryota</taxon>
        <taxon>Fungi</taxon>
        <taxon>Dikarya</taxon>
        <taxon>Basidiomycota</taxon>
        <taxon>Agaricomycotina</taxon>
        <taxon>Agaricomycetes</taxon>
        <taxon>Agaricomycetidae</taxon>
        <taxon>Agaricales</taxon>
        <taxon>Agaricineae</taxon>
        <taxon>Crepidotaceae</taxon>
        <taxon>Crepidotus</taxon>
    </lineage>
</organism>
<dbReference type="Pfam" id="PF14033">
    <property type="entry name" value="DUF4246"/>
    <property type="match status" value="1"/>
</dbReference>
<dbReference type="InterPro" id="IPR025340">
    <property type="entry name" value="DUF4246"/>
</dbReference>